<dbReference type="RefSeq" id="WP_076391435.1">
    <property type="nucleotide sequence ID" value="NZ_FTOV01000003.1"/>
</dbReference>
<sequence length="380" mass="40016">MKILNFGKIFLVILSLTAVNSFAQETIPTATGFAIAAEGNLYRATDDGQIYIGLRNGTLKLVGGNIVVDNVTLSGTGTAANPIKLAQNGAANQQVMTWDSAINNWKPATPAAASNWLITGNANTTASNFLGTTNDVKLQLASNNTPMLEVGRRQTLGLYDSSSTGLYPYNQPDASVMYVRGTGGNSALQFEAGGASFYKPVFYTDSNGNFRLRGSSAGTDFFEMGSSGASNAGRFDFIIGDDGDEPFVFNKYNGTTATTVELMRLSGNGLNTNVRVGINTGALANSTLQNNGSLSTSTITTTGALTLTESHFTIIIGGNHAITLPAANTCTGRMYVIKNPTTNTPAISSYRNLSGTAVTALTANSILWLQSDGTNWQRIN</sequence>
<evidence type="ECO:0000313" key="3">
    <source>
        <dbReference type="Proteomes" id="UP000185781"/>
    </source>
</evidence>
<proteinExistence type="predicted"/>
<organism evidence="2 3">
    <name type="scientific">Chryseobacterium gambrini</name>
    <dbReference type="NCBI Taxonomy" id="373672"/>
    <lineage>
        <taxon>Bacteria</taxon>
        <taxon>Pseudomonadati</taxon>
        <taxon>Bacteroidota</taxon>
        <taxon>Flavobacteriia</taxon>
        <taxon>Flavobacteriales</taxon>
        <taxon>Weeksellaceae</taxon>
        <taxon>Chryseobacterium group</taxon>
        <taxon>Chryseobacterium</taxon>
    </lineage>
</organism>
<gene>
    <name evidence="2" type="ORF">SAMN05421785_103276</name>
</gene>
<reference evidence="2 3" key="1">
    <citation type="submission" date="2017-01" db="EMBL/GenBank/DDBJ databases">
        <authorList>
            <person name="Mah S.A."/>
            <person name="Swanson W.J."/>
            <person name="Moy G.W."/>
            <person name="Vacquier V.D."/>
        </authorList>
    </citation>
    <scope>NUCLEOTIDE SEQUENCE [LARGE SCALE GENOMIC DNA]</scope>
    <source>
        <strain evidence="2 3">DSM 18014</strain>
    </source>
</reference>
<dbReference type="AlphaFoldDB" id="A0A1N7MJC9"/>
<dbReference type="OrthoDB" id="1234538at2"/>
<dbReference type="STRING" id="373672.SAMN05421785_103276"/>
<evidence type="ECO:0000313" key="2">
    <source>
        <dbReference type="EMBL" id="SIS86284.1"/>
    </source>
</evidence>
<name>A0A1N7MJC9_9FLAO</name>
<dbReference type="Proteomes" id="UP000185781">
    <property type="component" value="Unassembled WGS sequence"/>
</dbReference>
<feature type="signal peptide" evidence="1">
    <location>
        <begin position="1"/>
        <end position="23"/>
    </location>
</feature>
<protein>
    <submittedName>
        <fullName evidence="2">Uncharacterized protein</fullName>
    </submittedName>
</protein>
<keyword evidence="1" id="KW-0732">Signal</keyword>
<feature type="chain" id="PRO_5013247171" evidence="1">
    <location>
        <begin position="24"/>
        <end position="380"/>
    </location>
</feature>
<accession>A0A1N7MJC9</accession>
<evidence type="ECO:0000256" key="1">
    <source>
        <dbReference type="SAM" id="SignalP"/>
    </source>
</evidence>
<dbReference type="EMBL" id="FTOV01000003">
    <property type="protein sequence ID" value="SIS86284.1"/>
    <property type="molecule type" value="Genomic_DNA"/>
</dbReference>